<organism evidence="3 4">
    <name type="scientific">Streptomyces poonensis</name>
    <dbReference type="NCBI Taxonomy" id="68255"/>
    <lineage>
        <taxon>Bacteria</taxon>
        <taxon>Bacillati</taxon>
        <taxon>Actinomycetota</taxon>
        <taxon>Actinomycetes</taxon>
        <taxon>Kitasatosporales</taxon>
        <taxon>Streptomycetaceae</taxon>
        <taxon>Streptomyces</taxon>
    </lineage>
</organism>
<keyword evidence="2" id="KW-0472">Membrane</keyword>
<evidence type="ECO:0000256" key="1">
    <source>
        <dbReference type="SAM" id="MobiDB-lite"/>
    </source>
</evidence>
<evidence type="ECO:0000313" key="3">
    <source>
        <dbReference type="EMBL" id="GGY93506.1"/>
    </source>
</evidence>
<feature type="compositionally biased region" description="Polar residues" evidence="1">
    <location>
        <begin position="105"/>
        <end position="120"/>
    </location>
</feature>
<reference evidence="3" key="2">
    <citation type="submission" date="2020-09" db="EMBL/GenBank/DDBJ databases">
        <authorList>
            <person name="Sun Q."/>
            <person name="Ohkuma M."/>
        </authorList>
    </citation>
    <scope>NUCLEOTIDE SEQUENCE</scope>
    <source>
        <strain evidence="3">JCM 4815</strain>
    </source>
</reference>
<keyword evidence="4" id="KW-1185">Reference proteome</keyword>
<proteinExistence type="predicted"/>
<keyword evidence="2" id="KW-0812">Transmembrane</keyword>
<comment type="caution">
    <text evidence="3">The sequence shown here is derived from an EMBL/GenBank/DDBJ whole genome shotgun (WGS) entry which is preliminary data.</text>
</comment>
<evidence type="ECO:0000256" key="2">
    <source>
        <dbReference type="SAM" id="Phobius"/>
    </source>
</evidence>
<gene>
    <name evidence="3" type="ORF">GCM10010365_10180</name>
</gene>
<dbReference type="EMBL" id="BMVW01000001">
    <property type="protein sequence ID" value="GGY93506.1"/>
    <property type="molecule type" value="Genomic_DNA"/>
</dbReference>
<keyword evidence="2" id="KW-1133">Transmembrane helix</keyword>
<dbReference type="AlphaFoldDB" id="A0A918UDT0"/>
<protein>
    <submittedName>
        <fullName evidence="3">Uncharacterized protein</fullName>
    </submittedName>
</protein>
<feature type="transmembrane region" description="Helical" evidence="2">
    <location>
        <begin position="72"/>
        <end position="91"/>
    </location>
</feature>
<sequence length="238" mass="25502">MTESSTRQRCTGALLGRRQSAPPGPRAPQKTQHSLGRRIIAALLGVPLPASGDYPPDANHIYAARKPSHWKMMALCACCAILTVLTTSIVVSHNTEGGGPKPTAADTSTPTAGDTSTDSPGHQVPPDLPDSEAADPGPAQTPQPLPPSRFPQKLAGEWCAVGSSSHISLESDGTYHADDYRGLTDGIVITSEQDDHLMYFYDRDDTQSPALEAEWSITPDQQHGKTLRLDEDVFHRCA</sequence>
<feature type="compositionally biased region" description="Pro residues" evidence="1">
    <location>
        <begin position="139"/>
        <end position="149"/>
    </location>
</feature>
<reference evidence="3" key="1">
    <citation type="journal article" date="2014" name="Int. J. Syst. Evol. Microbiol.">
        <title>Complete genome sequence of Corynebacterium casei LMG S-19264T (=DSM 44701T), isolated from a smear-ripened cheese.</title>
        <authorList>
            <consortium name="US DOE Joint Genome Institute (JGI-PGF)"/>
            <person name="Walter F."/>
            <person name="Albersmeier A."/>
            <person name="Kalinowski J."/>
            <person name="Ruckert C."/>
        </authorList>
    </citation>
    <scope>NUCLEOTIDE SEQUENCE</scope>
    <source>
        <strain evidence="3">JCM 4815</strain>
    </source>
</reference>
<evidence type="ECO:0000313" key="4">
    <source>
        <dbReference type="Proteomes" id="UP000622166"/>
    </source>
</evidence>
<accession>A0A918UDT0</accession>
<feature type="region of interest" description="Disordered" evidence="1">
    <location>
        <begin position="94"/>
        <end position="152"/>
    </location>
</feature>
<name>A0A918UDT0_9ACTN</name>
<dbReference type="Proteomes" id="UP000622166">
    <property type="component" value="Unassembled WGS sequence"/>
</dbReference>